<name>A0A5C4M2C1_9PSEU</name>
<sequence length="440" mass="46855">MTQPTTAQIRRVAVSGMLGTAMEYYDFLLFGTLAALVFNKLFFPSLAPLVGTIAAFGSFTAGYLARPIGGLIIGHFGDRIGRKSMLLLTMTTMGVSSFLIGVLPTHATIGIWAPVLLVVLRCVQGLALGGEWGGAVLMTSEHAGNRRRGFWASFTVMGAPLGSLLSTVAVLAVSWLPSAQFLAWGWRIPFLFSIVLLAVGLFVRVRVSESPVFANRRQARTPARLPLVDVLRHPRNLILTTGLGLGPLVIQALWSTFVITYAVHNGHSKSSVLLALAIGSAISMPVLPAVAMLADRFGRRPVMLTGAVGTVVLAYPLFWMLGSGSTIGMIAALLLGRCVLQPIMYAPWPAVTAESFRTESRYTGASLGYQLASLLGGGFSPLIATSLLALGHGQTHYVALFIAACALLTVLSIWRIAETRDADLDEPATPRLKEPGDLVG</sequence>
<feature type="transmembrane region" description="Helical" evidence="7">
    <location>
        <begin position="150"/>
        <end position="176"/>
    </location>
</feature>
<dbReference type="Pfam" id="PF07690">
    <property type="entry name" value="MFS_1"/>
    <property type="match status" value="1"/>
</dbReference>
<evidence type="ECO:0000256" key="6">
    <source>
        <dbReference type="ARBA" id="ARBA00023136"/>
    </source>
</evidence>
<feature type="transmembrane region" description="Helical" evidence="7">
    <location>
        <begin position="396"/>
        <end position="414"/>
    </location>
</feature>
<evidence type="ECO:0000256" key="4">
    <source>
        <dbReference type="ARBA" id="ARBA00022692"/>
    </source>
</evidence>
<evidence type="ECO:0000313" key="10">
    <source>
        <dbReference type="Proteomes" id="UP000305546"/>
    </source>
</evidence>
<keyword evidence="10" id="KW-1185">Reference proteome</keyword>
<feature type="transmembrane region" description="Helical" evidence="7">
    <location>
        <begin position="367"/>
        <end position="390"/>
    </location>
</feature>
<proteinExistence type="predicted"/>
<evidence type="ECO:0000256" key="3">
    <source>
        <dbReference type="ARBA" id="ARBA00022475"/>
    </source>
</evidence>
<dbReference type="EMBL" id="VDFW01000013">
    <property type="protein sequence ID" value="TNC24935.1"/>
    <property type="molecule type" value="Genomic_DNA"/>
</dbReference>
<dbReference type="InterPro" id="IPR020846">
    <property type="entry name" value="MFS_dom"/>
</dbReference>
<dbReference type="InterPro" id="IPR011701">
    <property type="entry name" value="MFS"/>
</dbReference>
<keyword evidence="2" id="KW-0813">Transport</keyword>
<dbReference type="RefSeq" id="WP_139097723.1">
    <property type="nucleotide sequence ID" value="NZ_VDFW01000013.1"/>
</dbReference>
<dbReference type="PROSITE" id="PS00216">
    <property type="entry name" value="SUGAR_TRANSPORT_1"/>
    <property type="match status" value="1"/>
</dbReference>
<evidence type="ECO:0000256" key="5">
    <source>
        <dbReference type="ARBA" id="ARBA00022989"/>
    </source>
</evidence>
<feature type="transmembrane region" description="Helical" evidence="7">
    <location>
        <begin position="12"/>
        <end position="36"/>
    </location>
</feature>
<feature type="transmembrane region" description="Helical" evidence="7">
    <location>
        <begin position="273"/>
        <end position="294"/>
    </location>
</feature>
<dbReference type="PANTHER" id="PTHR43045">
    <property type="entry name" value="SHIKIMATE TRANSPORTER"/>
    <property type="match status" value="1"/>
</dbReference>
<keyword evidence="6 7" id="KW-0472">Membrane</keyword>
<dbReference type="Gene3D" id="1.20.1250.20">
    <property type="entry name" value="MFS general substrate transporter like domains"/>
    <property type="match status" value="2"/>
</dbReference>
<dbReference type="InterPro" id="IPR036259">
    <property type="entry name" value="MFS_trans_sf"/>
</dbReference>
<keyword evidence="4 7" id="KW-0812">Transmembrane</keyword>
<dbReference type="PANTHER" id="PTHR43045:SF1">
    <property type="entry name" value="SHIKIMATE TRANSPORTER"/>
    <property type="match status" value="1"/>
</dbReference>
<organism evidence="9 10">
    <name type="scientific">Amycolatopsis alkalitolerans</name>
    <dbReference type="NCBI Taxonomy" id="2547244"/>
    <lineage>
        <taxon>Bacteria</taxon>
        <taxon>Bacillati</taxon>
        <taxon>Actinomycetota</taxon>
        <taxon>Actinomycetes</taxon>
        <taxon>Pseudonocardiales</taxon>
        <taxon>Pseudonocardiaceae</taxon>
        <taxon>Amycolatopsis</taxon>
    </lineage>
</organism>
<protein>
    <submittedName>
        <fullName evidence="9">MHS family MFS transporter</fullName>
    </submittedName>
</protein>
<reference evidence="9 10" key="1">
    <citation type="submission" date="2019-06" db="EMBL/GenBank/DDBJ databases">
        <title>Amycolatopsis alkalitolerans sp. nov., isolated from Gastrodia elata Blume.</title>
        <authorList>
            <person name="Narsing Rao M.P."/>
            <person name="Li W.J."/>
        </authorList>
    </citation>
    <scope>NUCLEOTIDE SEQUENCE [LARGE SCALE GENOMIC DNA]</scope>
    <source>
        <strain evidence="9 10">SYSUP0005</strain>
    </source>
</reference>
<dbReference type="SUPFAM" id="SSF103473">
    <property type="entry name" value="MFS general substrate transporter"/>
    <property type="match status" value="1"/>
</dbReference>
<dbReference type="Proteomes" id="UP000305546">
    <property type="component" value="Unassembled WGS sequence"/>
</dbReference>
<dbReference type="InterPro" id="IPR005829">
    <property type="entry name" value="Sugar_transporter_CS"/>
</dbReference>
<feature type="transmembrane region" description="Helical" evidence="7">
    <location>
        <begin position="237"/>
        <end position="261"/>
    </location>
</feature>
<keyword evidence="5 7" id="KW-1133">Transmembrane helix</keyword>
<gene>
    <name evidence="9" type="ORF">FG385_17020</name>
</gene>
<dbReference type="PROSITE" id="PS50850">
    <property type="entry name" value="MFS"/>
    <property type="match status" value="1"/>
</dbReference>
<evidence type="ECO:0000313" key="9">
    <source>
        <dbReference type="EMBL" id="TNC24935.1"/>
    </source>
</evidence>
<dbReference type="GO" id="GO:0005886">
    <property type="term" value="C:plasma membrane"/>
    <property type="evidence" value="ECO:0007669"/>
    <property type="project" value="UniProtKB-SubCell"/>
</dbReference>
<evidence type="ECO:0000259" key="8">
    <source>
        <dbReference type="PROSITE" id="PS50850"/>
    </source>
</evidence>
<comment type="subcellular location">
    <subcellularLocation>
        <location evidence="1">Cell membrane</location>
        <topology evidence="1">Multi-pass membrane protein</topology>
    </subcellularLocation>
</comment>
<dbReference type="AlphaFoldDB" id="A0A5C4M2C1"/>
<feature type="domain" description="Major facilitator superfamily (MFS) profile" evidence="8">
    <location>
        <begin position="12"/>
        <end position="421"/>
    </location>
</feature>
<keyword evidence="3" id="KW-1003">Cell membrane</keyword>
<dbReference type="CDD" id="cd17369">
    <property type="entry name" value="MFS_ShiA_like"/>
    <property type="match status" value="1"/>
</dbReference>
<evidence type="ECO:0000256" key="1">
    <source>
        <dbReference type="ARBA" id="ARBA00004651"/>
    </source>
</evidence>
<feature type="transmembrane region" description="Helical" evidence="7">
    <location>
        <begin position="109"/>
        <end position="129"/>
    </location>
</feature>
<dbReference type="GO" id="GO:0022857">
    <property type="term" value="F:transmembrane transporter activity"/>
    <property type="evidence" value="ECO:0007669"/>
    <property type="project" value="InterPro"/>
</dbReference>
<comment type="caution">
    <text evidence="9">The sequence shown here is derived from an EMBL/GenBank/DDBJ whole genome shotgun (WGS) entry which is preliminary data.</text>
</comment>
<evidence type="ECO:0000256" key="2">
    <source>
        <dbReference type="ARBA" id="ARBA00022448"/>
    </source>
</evidence>
<accession>A0A5C4M2C1</accession>
<evidence type="ECO:0000256" key="7">
    <source>
        <dbReference type="SAM" id="Phobius"/>
    </source>
</evidence>
<feature type="transmembrane region" description="Helical" evidence="7">
    <location>
        <begin position="188"/>
        <end position="207"/>
    </location>
</feature>
<dbReference type="OrthoDB" id="8953821at2"/>